<evidence type="ECO:0000256" key="13">
    <source>
        <dbReference type="ARBA" id="ARBA00023136"/>
    </source>
</evidence>
<dbReference type="InterPro" id="IPR011990">
    <property type="entry name" value="TPR-like_helical_dom_sf"/>
</dbReference>
<keyword evidence="12" id="KW-0496">Mitochondrion</keyword>
<keyword evidence="7" id="KW-1000">Mitochondrion outer membrane</keyword>
<comment type="function">
    <text evidence="1">Central component of the receptor complex responsible for the recognition and translocation of cytosolically synthesized mitochondrial preproteins. Together with TOM22 functions as the transit peptide receptor at the surface of the mitochondrion outer membrane and facilitates the movement of preproteins into the translocation pore.</text>
</comment>
<evidence type="ECO:0000256" key="1">
    <source>
        <dbReference type="ARBA" id="ARBA00003450"/>
    </source>
</evidence>
<keyword evidence="13 16" id="KW-0472">Membrane</keyword>
<proteinExistence type="inferred from homology"/>
<feature type="region of interest" description="Disordered" evidence="15">
    <location>
        <begin position="146"/>
        <end position="165"/>
    </location>
</feature>
<sequence>MDTETEFDRILLFEQIRQDAENTYKSNPLDADNLTRWGGVLLELSQFHSISDAKQMIQEAITKFEEALLIDPKKDEAVWCIGNAYTSFAFLTPDETEAKHNFDLATQFFQQAVDEQPDNTHYLKSLEMTAKAPQLHAEAYKQGLGSQPMGRVEAPAPPSSKAVKNKKSSDAKYDAMGWVILAIGVVAWISFAKANVPVSPPQIRKDAEETYKLNPEDADNLMRWGEALLELSQFQNVIDSLKMIQGVFFFFFWWYDDASCLYAISKLEDAILIDPMKHDAVWCLGNAYTSYARLTPDDTQARLNFGLAYLFFGIAVAQQPDNQVYHKSLEMADKAPQLHTGVHKNRLLSLLGGVETLALPSPKVVKNKKSSDEKYIVMGWVILAIGVVACISFRKLR</sequence>
<dbReference type="FunFam" id="1.25.40.10:FF:001599">
    <property type="entry name" value="Mitochondrial import receptor subunit TOM20-3"/>
    <property type="match status" value="1"/>
</dbReference>
<evidence type="ECO:0000313" key="18">
    <source>
        <dbReference type="Proteomes" id="UP000516314"/>
    </source>
</evidence>
<evidence type="ECO:0000256" key="10">
    <source>
        <dbReference type="ARBA" id="ARBA00022989"/>
    </source>
</evidence>
<evidence type="ECO:0000256" key="12">
    <source>
        <dbReference type="ARBA" id="ARBA00023128"/>
    </source>
</evidence>
<dbReference type="GO" id="GO:0015450">
    <property type="term" value="F:protein-transporting ATPase activity"/>
    <property type="evidence" value="ECO:0007669"/>
    <property type="project" value="UniProtKB-ARBA"/>
</dbReference>
<dbReference type="Gene3D" id="1.25.40.10">
    <property type="entry name" value="Tetratricopeptide repeat domain"/>
    <property type="match status" value="3"/>
</dbReference>
<protein>
    <submittedName>
        <fullName evidence="17">(thale cress) hypothetical protein</fullName>
    </submittedName>
</protein>
<evidence type="ECO:0000256" key="6">
    <source>
        <dbReference type="ARBA" id="ARBA00022737"/>
    </source>
</evidence>
<comment type="subunit">
    <text evidence="14">Forms part of the preprotein translocase complex of the outer mitochondrial membrane (TOM complex) which consists of at least 6 different proteins (TOM5, TOM6, TOM7, TOM20, TOM22/TOM9 and TOM40) (PubMed:17981999, Ref.6). Component of a mitochondrial large protein complex that contains, at least, MIC60, DGS1, TOM40, TOM20 proteins, and petC/RISP.</text>
</comment>
<reference evidence="17 18" key="1">
    <citation type="submission" date="2020-09" db="EMBL/GenBank/DDBJ databases">
        <authorList>
            <person name="Ashkenazy H."/>
        </authorList>
    </citation>
    <scope>NUCLEOTIDE SEQUENCE [LARGE SCALE GENOMIC DNA]</scope>
    <source>
        <strain evidence="18">cv. Cdm-0</strain>
    </source>
</reference>
<name>A0A7G2EQV9_ARATH</name>
<dbReference type="GO" id="GO:0045040">
    <property type="term" value="P:protein insertion into mitochondrial outer membrane"/>
    <property type="evidence" value="ECO:0007669"/>
    <property type="project" value="InterPro"/>
</dbReference>
<keyword evidence="6" id="KW-0677">Repeat</keyword>
<gene>
    <name evidence="17" type="ORF">AT9943_LOCUS12168</name>
</gene>
<evidence type="ECO:0000256" key="8">
    <source>
        <dbReference type="ARBA" id="ARBA00022803"/>
    </source>
</evidence>
<keyword evidence="11" id="KW-0007">Acetylation</keyword>
<accession>A0A7G2EQV9</accession>
<dbReference type="GO" id="GO:0005744">
    <property type="term" value="C:TIM23 mitochondrial import inner membrane translocase complex"/>
    <property type="evidence" value="ECO:0007669"/>
    <property type="project" value="UniProtKB-ARBA"/>
</dbReference>
<dbReference type="GO" id="GO:0005742">
    <property type="term" value="C:mitochondrial outer membrane translocase complex"/>
    <property type="evidence" value="ECO:0007669"/>
    <property type="project" value="InterPro"/>
</dbReference>
<evidence type="ECO:0000256" key="14">
    <source>
        <dbReference type="ARBA" id="ARBA00064751"/>
    </source>
</evidence>
<keyword evidence="10 16" id="KW-1133">Transmembrane helix</keyword>
<comment type="subcellular location">
    <subcellularLocation>
        <location evidence="2">Mitochondrion outer membrane</location>
        <topology evidence="2">Single-pass membrane protein</topology>
    </subcellularLocation>
</comment>
<evidence type="ECO:0000256" key="16">
    <source>
        <dbReference type="SAM" id="Phobius"/>
    </source>
</evidence>
<keyword evidence="5 16" id="KW-0812">Transmembrane</keyword>
<evidence type="ECO:0000256" key="7">
    <source>
        <dbReference type="ARBA" id="ARBA00022787"/>
    </source>
</evidence>
<evidence type="ECO:0000256" key="9">
    <source>
        <dbReference type="ARBA" id="ARBA00022927"/>
    </source>
</evidence>
<dbReference type="GO" id="GO:0006626">
    <property type="term" value="P:protein targeting to mitochondrion"/>
    <property type="evidence" value="ECO:0007669"/>
    <property type="project" value="UniProtKB-ARBA"/>
</dbReference>
<evidence type="ECO:0000256" key="2">
    <source>
        <dbReference type="ARBA" id="ARBA00004572"/>
    </source>
</evidence>
<dbReference type="EMBL" id="LR881468">
    <property type="protein sequence ID" value="CAD5324264.1"/>
    <property type="molecule type" value="Genomic_DNA"/>
</dbReference>
<dbReference type="InterPro" id="IPR010547">
    <property type="entry name" value="TOM20_imprt_rcpt"/>
</dbReference>
<keyword evidence="9" id="KW-0653">Protein transport</keyword>
<evidence type="ECO:0000256" key="5">
    <source>
        <dbReference type="ARBA" id="ARBA00022692"/>
    </source>
</evidence>
<dbReference type="Pfam" id="PF06552">
    <property type="entry name" value="TOM20_plant"/>
    <property type="match status" value="2"/>
</dbReference>
<evidence type="ECO:0000256" key="4">
    <source>
        <dbReference type="ARBA" id="ARBA00022448"/>
    </source>
</evidence>
<evidence type="ECO:0000256" key="11">
    <source>
        <dbReference type="ARBA" id="ARBA00022990"/>
    </source>
</evidence>
<organism evidence="17 18">
    <name type="scientific">Arabidopsis thaliana</name>
    <name type="common">Mouse-ear cress</name>
    <dbReference type="NCBI Taxonomy" id="3702"/>
    <lineage>
        <taxon>Eukaryota</taxon>
        <taxon>Viridiplantae</taxon>
        <taxon>Streptophyta</taxon>
        <taxon>Embryophyta</taxon>
        <taxon>Tracheophyta</taxon>
        <taxon>Spermatophyta</taxon>
        <taxon>Magnoliopsida</taxon>
        <taxon>eudicotyledons</taxon>
        <taxon>Gunneridae</taxon>
        <taxon>Pentapetalae</taxon>
        <taxon>rosids</taxon>
        <taxon>malvids</taxon>
        <taxon>Brassicales</taxon>
        <taxon>Brassicaceae</taxon>
        <taxon>Camelineae</taxon>
        <taxon>Arabidopsis</taxon>
    </lineage>
</organism>
<keyword evidence="4" id="KW-0813">Transport</keyword>
<feature type="transmembrane region" description="Helical" evidence="16">
    <location>
        <begin position="173"/>
        <end position="191"/>
    </location>
</feature>
<evidence type="ECO:0000256" key="15">
    <source>
        <dbReference type="SAM" id="MobiDB-lite"/>
    </source>
</evidence>
<evidence type="ECO:0000256" key="3">
    <source>
        <dbReference type="ARBA" id="ARBA00005792"/>
    </source>
</evidence>
<dbReference type="SUPFAM" id="SSF48452">
    <property type="entry name" value="TPR-like"/>
    <property type="match status" value="2"/>
</dbReference>
<evidence type="ECO:0000313" key="17">
    <source>
        <dbReference type="EMBL" id="CAD5324264.1"/>
    </source>
</evidence>
<keyword evidence="8" id="KW-0802">TPR repeat</keyword>
<dbReference type="Proteomes" id="UP000516314">
    <property type="component" value="Chromosome 3"/>
</dbReference>
<feature type="transmembrane region" description="Helical" evidence="16">
    <location>
        <begin position="375"/>
        <end position="393"/>
    </location>
</feature>
<dbReference type="AlphaFoldDB" id="A0A7G2EQV9"/>
<dbReference type="PANTHER" id="PTHR32409">
    <property type="entry name" value="MITOCHONDRIAL IMPORT RECEPTOR SUBUNIT TOM20-1-RELATED"/>
    <property type="match status" value="1"/>
</dbReference>
<comment type="similarity">
    <text evidence="3">Belongs to the Tom20 family.</text>
</comment>
<dbReference type="PANTHER" id="PTHR32409:SF3">
    <property type="entry name" value="MITOCHONDRIAL IMPORT RECEPTOR SUBUNIT TOM20-1-RELATED"/>
    <property type="match status" value="1"/>
</dbReference>